<dbReference type="AlphaFoldDB" id="A0A9W9G189"/>
<protein>
    <submittedName>
        <fullName evidence="2">Hydroxyneurosporene synthase</fullName>
    </submittedName>
</protein>
<evidence type="ECO:0000313" key="3">
    <source>
        <dbReference type="Proteomes" id="UP001149074"/>
    </source>
</evidence>
<sequence length="147" mass="16410">MTDWYWGHGTLGPHPIVWFSYLELNDTTNTTYVSSYVARDGETLVSSCNASALSVRSIGRANTTGARYPPYAGNIPDGFQLDFDLYEKRSPPKYYMRWSGNLTGEVVEGEDTPSNLPCATKQLGADRLVQDSNLRGVTIFEQFVILE</sequence>
<accession>A0A9W9G189</accession>
<dbReference type="Pfam" id="PF25581">
    <property type="entry name" value="AsqO_C"/>
    <property type="match status" value="1"/>
</dbReference>
<dbReference type="Proteomes" id="UP001149074">
    <property type="component" value="Unassembled WGS sequence"/>
</dbReference>
<evidence type="ECO:0000259" key="1">
    <source>
        <dbReference type="Pfam" id="PF25581"/>
    </source>
</evidence>
<evidence type="ECO:0000313" key="2">
    <source>
        <dbReference type="EMBL" id="KAJ5110246.1"/>
    </source>
</evidence>
<name>A0A9W9G189_9EURO</name>
<gene>
    <name evidence="2" type="ORF">N7532_002891</name>
</gene>
<dbReference type="InterPro" id="IPR057722">
    <property type="entry name" value="AsqO/PenF-like_C"/>
</dbReference>
<feature type="domain" description="AsqO/PenF-like C-terminal" evidence="1">
    <location>
        <begin position="2"/>
        <end position="110"/>
    </location>
</feature>
<keyword evidence="3" id="KW-1185">Reference proteome</keyword>
<proteinExistence type="predicted"/>
<dbReference type="GeneID" id="81354364"/>
<reference evidence="2" key="2">
    <citation type="journal article" date="2023" name="IMA Fungus">
        <title>Comparative genomic study of the Penicillium genus elucidates a diverse pangenome and 15 lateral gene transfer events.</title>
        <authorList>
            <person name="Petersen C."/>
            <person name="Sorensen T."/>
            <person name="Nielsen M.R."/>
            <person name="Sondergaard T.E."/>
            <person name="Sorensen J.L."/>
            <person name="Fitzpatrick D.A."/>
            <person name="Frisvad J.C."/>
            <person name="Nielsen K.L."/>
        </authorList>
    </citation>
    <scope>NUCLEOTIDE SEQUENCE</scope>
    <source>
        <strain evidence="2">IBT 30761</strain>
    </source>
</reference>
<dbReference type="OrthoDB" id="5344254at2759"/>
<dbReference type="RefSeq" id="XP_056478357.1">
    <property type="nucleotide sequence ID" value="XM_056615385.1"/>
</dbReference>
<organism evidence="2 3">
    <name type="scientific">Penicillium argentinense</name>
    <dbReference type="NCBI Taxonomy" id="1131581"/>
    <lineage>
        <taxon>Eukaryota</taxon>
        <taxon>Fungi</taxon>
        <taxon>Dikarya</taxon>
        <taxon>Ascomycota</taxon>
        <taxon>Pezizomycotina</taxon>
        <taxon>Eurotiomycetes</taxon>
        <taxon>Eurotiomycetidae</taxon>
        <taxon>Eurotiales</taxon>
        <taxon>Aspergillaceae</taxon>
        <taxon>Penicillium</taxon>
    </lineage>
</organism>
<reference evidence="2" key="1">
    <citation type="submission" date="2022-11" db="EMBL/GenBank/DDBJ databases">
        <authorList>
            <person name="Petersen C."/>
        </authorList>
    </citation>
    <scope>NUCLEOTIDE SEQUENCE</scope>
    <source>
        <strain evidence="2">IBT 30761</strain>
    </source>
</reference>
<dbReference type="SUPFAM" id="SSF159245">
    <property type="entry name" value="AttH-like"/>
    <property type="match status" value="1"/>
</dbReference>
<comment type="caution">
    <text evidence="2">The sequence shown here is derived from an EMBL/GenBank/DDBJ whole genome shotgun (WGS) entry which is preliminary data.</text>
</comment>
<dbReference type="EMBL" id="JAPQKI010000003">
    <property type="protein sequence ID" value="KAJ5110246.1"/>
    <property type="molecule type" value="Genomic_DNA"/>
</dbReference>